<organism evidence="2 3">
    <name type="scientific">Phycicoccus endophyticus</name>
    <dbReference type="NCBI Taxonomy" id="1690220"/>
    <lineage>
        <taxon>Bacteria</taxon>
        <taxon>Bacillati</taxon>
        <taxon>Actinomycetota</taxon>
        <taxon>Actinomycetes</taxon>
        <taxon>Micrococcales</taxon>
        <taxon>Intrasporangiaceae</taxon>
        <taxon>Phycicoccus</taxon>
    </lineage>
</organism>
<dbReference type="RefSeq" id="WP_166100656.1">
    <property type="nucleotide sequence ID" value="NZ_BMMY01000007.1"/>
</dbReference>
<gene>
    <name evidence="2" type="ORF">H9L10_08335</name>
</gene>
<proteinExistence type="predicted"/>
<evidence type="ECO:0000313" key="2">
    <source>
        <dbReference type="EMBL" id="QNN48360.1"/>
    </source>
</evidence>
<feature type="region of interest" description="Disordered" evidence="1">
    <location>
        <begin position="269"/>
        <end position="298"/>
    </location>
</feature>
<feature type="region of interest" description="Disordered" evidence="1">
    <location>
        <begin position="221"/>
        <end position="240"/>
    </location>
</feature>
<feature type="region of interest" description="Disordered" evidence="1">
    <location>
        <begin position="1"/>
        <end position="20"/>
    </location>
</feature>
<name>A0A7G9QYD5_9MICO</name>
<feature type="compositionally biased region" description="Basic residues" evidence="1">
    <location>
        <begin position="284"/>
        <end position="298"/>
    </location>
</feature>
<dbReference type="AlphaFoldDB" id="A0A7G9QYD5"/>
<dbReference type="EMBL" id="CP060712">
    <property type="protein sequence ID" value="QNN48360.1"/>
    <property type="molecule type" value="Genomic_DNA"/>
</dbReference>
<evidence type="ECO:0000256" key="1">
    <source>
        <dbReference type="SAM" id="MobiDB-lite"/>
    </source>
</evidence>
<reference evidence="2 3" key="1">
    <citation type="submission" date="2020-08" db="EMBL/GenBank/DDBJ databases">
        <title>Genome sequence of Phycicoccus endophyticus JCM 31784T.</title>
        <authorList>
            <person name="Hyun D.-W."/>
            <person name="Bae J.-W."/>
        </authorList>
    </citation>
    <scope>NUCLEOTIDE SEQUENCE [LARGE SCALE GENOMIC DNA]</scope>
    <source>
        <strain evidence="2 3">JCM 31784</strain>
    </source>
</reference>
<dbReference type="KEGG" id="pei:H9L10_08335"/>
<evidence type="ECO:0000313" key="3">
    <source>
        <dbReference type="Proteomes" id="UP000515976"/>
    </source>
</evidence>
<accession>A0A7G9QYD5</accession>
<dbReference type="Proteomes" id="UP000515976">
    <property type="component" value="Chromosome"/>
</dbReference>
<sequence length="298" mass="31785">MDDHGGDLSRAPLAYPGTPVPGPRLLVGDCDHTVRPRHTRSLAAARSGGCVRCELPLGPGAETVERTLRRLGAAPLADRTPVLAVGSNAAVAVLRHKLTGRGVGCVVPLLTGVVRHLGVGHTAYVSRGGYLPAAPVHRARARTPVVLQLLDDDQLAAVDATEPGYVRVELSATDYPLLLGGGLRPTRYHVYAARAGVLGLPGTGRRLLPQREVLGALAAAGLPHTGSDDPRRVSGELARSARRRDELRAALEERGMSWSSGLRHRPAGRLRWPEVARTGSAGARRPRVRAARQRPRRR</sequence>
<protein>
    <submittedName>
        <fullName evidence="2">Uncharacterized protein</fullName>
    </submittedName>
</protein>
<keyword evidence="3" id="KW-1185">Reference proteome</keyword>